<comment type="catalytic activity">
    <reaction evidence="17 18">
        <text>a ubiquinone + NADH + 5 H(+)(in) = a ubiquinol + NAD(+) + 4 H(+)(out)</text>
        <dbReference type="Rhea" id="RHEA:29091"/>
        <dbReference type="Rhea" id="RHEA-COMP:9565"/>
        <dbReference type="Rhea" id="RHEA-COMP:9566"/>
        <dbReference type="ChEBI" id="CHEBI:15378"/>
        <dbReference type="ChEBI" id="CHEBI:16389"/>
        <dbReference type="ChEBI" id="CHEBI:17976"/>
        <dbReference type="ChEBI" id="CHEBI:57540"/>
        <dbReference type="ChEBI" id="CHEBI:57945"/>
        <dbReference type="EC" id="7.1.1.2"/>
    </reaction>
</comment>
<feature type="transmembrane region" description="Helical" evidence="18">
    <location>
        <begin position="230"/>
        <end position="249"/>
    </location>
</feature>
<keyword evidence="6" id="KW-0813">Transport</keyword>
<name>A0A8F9WLW3_9HYME</name>
<evidence type="ECO:0000256" key="9">
    <source>
        <dbReference type="ARBA" id="ARBA00022792"/>
    </source>
</evidence>
<dbReference type="PRINTS" id="PR01436">
    <property type="entry name" value="NADHDHGNASE2"/>
</dbReference>
<evidence type="ECO:0000256" key="7">
    <source>
        <dbReference type="ARBA" id="ARBA00022660"/>
    </source>
</evidence>
<evidence type="ECO:0000256" key="8">
    <source>
        <dbReference type="ARBA" id="ARBA00022692"/>
    </source>
</evidence>
<keyword evidence="15 18" id="KW-0496">Mitochondrion</keyword>
<evidence type="ECO:0000256" key="14">
    <source>
        <dbReference type="ARBA" id="ARBA00023075"/>
    </source>
</evidence>
<reference evidence="20" key="1">
    <citation type="submission" date="2021-01" db="EMBL/GenBank/DDBJ databases">
        <title>The complete mitochondrial genome of Pheidole nodus (Smith, 1874) (Hymenoptera: Formicidae).</title>
        <authorList>
            <person name="Zhou Z."/>
            <person name="Yin R."/>
        </authorList>
    </citation>
    <scope>NUCLEOTIDE SEQUENCE</scope>
</reference>
<evidence type="ECO:0000256" key="1">
    <source>
        <dbReference type="ARBA" id="ARBA00003257"/>
    </source>
</evidence>
<comment type="subcellular location">
    <subcellularLocation>
        <location evidence="2 18">Mitochondrion inner membrane</location>
        <topology evidence="2 18">Multi-pass membrane protein</topology>
    </subcellularLocation>
</comment>
<evidence type="ECO:0000259" key="19">
    <source>
        <dbReference type="Pfam" id="PF00361"/>
    </source>
</evidence>
<evidence type="ECO:0000256" key="5">
    <source>
        <dbReference type="ARBA" id="ARBA00021008"/>
    </source>
</evidence>
<feature type="transmembrane region" description="Helical" evidence="18">
    <location>
        <begin position="303"/>
        <end position="325"/>
    </location>
</feature>
<feature type="transmembrane region" description="Helical" evidence="18">
    <location>
        <begin position="56"/>
        <end position="79"/>
    </location>
</feature>
<dbReference type="InterPro" id="IPR050175">
    <property type="entry name" value="Complex_I_Subunit_2"/>
</dbReference>
<evidence type="ECO:0000313" key="20">
    <source>
        <dbReference type="EMBL" id="QYK92317.1"/>
    </source>
</evidence>
<feature type="transmembrane region" description="Helical" evidence="18">
    <location>
        <begin position="7"/>
        <end position="25"/>
    </location>
</feature>
<dbReference type="EC" id="7.1.1.2" evidence="4 18"/>
<feature type="transmembrane region" description="Helical" evidence="18">
    <location>
        <begin position="31"/>
        <end position="49"/>
    </location>
</feature>
<keyword evidence="12 18" id="KW-1133">Transmembrane helix</keyword>
<gene>
    <name evidence="20" type="primary">nad2</name>
</gene>
<keyword evidence="10 18" id="KW-1278">Translocase</keyword>
<accession>A0A8F9WLW3</accession>
<geneLocation type="mitochondrion" evidence="20"/>
<dbReference type="PANTHER" id="PTHR46552:SF1">
    <property type="entry name" value="NADH-UBIQUINONE OXIDOREDUCTASE CHAIN 2"/>
    <property type="match status" value="1"/>
</dbReference>
<feature type="transmembrane region" description="Helical" evidence="18">
    <location>
        <begin position="255"/>
        <end position="282"/>
    </location>
</feature>
<evidence type="ECO:0000256" key="12">
    <source>
        <dbReference type="ARBA" id="ARBA00022989"/>
    </source>
</evidence>
<dbReference type="PANTHER" id="PTHR46552">
    <property type="entry name" value="NADH-UBIQUINONE OXIDOREDUCTASE CHAIN 2"/>
    <property type="match status" value="1"/>
</dbReference>
<evidence type="ECO:0000256" key="3">
    <source>
        <dbReference type="ARBA" id="ARBA00007012"/>
    </source>
</evidence>
<dbReference type="Pfam" id="PF00361">
    <property type="entry name" value="Proton_antipo_M"/>
    <property type="match status" value="1"/>
</dbReference>
<dbReference type="GO" id="GO:0008137">
    <property type="term" value="F:NADH dehydrogenase (ubiquinone) activity"/>
    <property type="evidence" value="ECO:0007669"/>
    <property type="project" value="UniProtKB-EC"/>
</dbReference>
<feature type="transmembrane region" description="Helical" evidence="18">
    <location>
        <begin position="143"/>
        <end position="160"/>
    </location>
</feature>
<evidence type="ECO:0000256" key="15">
    <source>
        <dbReference type="ARBA" id="ARBA00023128"/>
    </source>
</evidence>
<keyword evidence="7 18" id="KW-0679">Respiratory chain</keyword>
<dbReference type="GO" id="GO:0005743">
    <property type="term" value="C:mitochondrial inner membrane"/>
    <property type="evidence" value="ECO:0007669"/>
    <property type="project" value="UniProtKB-SubCell"/>
</dbReference>
<proteinExistence type="inferred from homology"/>
<comment type="function">
    <text evidence="18">Core subunit of the mitochondrial membrane respiratory chain NADH dehydrogenase (Complex I) which catalyzes electron transfer from NADH through the respiratory chain, using ubiquinone as an electron acceptor. Essential for the catalytic activity and assembly of complex I.</text>
</comment>
<comment type="similarity">
    <text evidence="3 18">Belongs to the complex I subunit 2 family.</text>
</comment>
<evidence type="ECO:0000256" key="4">
    <source>
        <dbReference type="ARBA" id="ARBA00012944"/>
    </source>
</evidence>
<keyword evidence="14 18" id="KW-0830">Ubiquinone</keyword>
<evidence type="ECO:0000256" key="6">
    <source>
        <dbReference type="ARBA" id="ARBA00022448"/>
    </source>
</evidence>
<evidence type="ECO:0000256" key="10">
    <source>
        <dbReference type="ARBA" id="ARBA00022967"/>
    </source>
</evidence>
<dbReference type="InterPro" id="IPR001750">
    <property type="entry name" value="ND/Mrp_TM"/>
</dbReference>
<feature type="transmembrane region" description="Helical" evidence="18">
    <location>
        <begin position="85"/>
        <end position="107"/>
    </location>
</feature>
<evidence type="ECO:0000256" key="16">
    <source>
        <dbReference type="ARBA" id="ARBA00023136"/>
    </source>
</evidence>
<comment type="function">
    <text evidence="1">Core subunit of the mitochondrial membrane respiratory chain NADH dehydrogenase (Complex I) that is believed to belong to the minimal assembly required for catalysis. Complex I functions in the transfer of electrons from NADH to the respiratory chain. The immediate electron acceptor for the enzyme is believed to be ubiquinone.</text>
</comment>
<dbReference type="EMBL" id="MW429351">
    <property type="protein sequence ID" value="QYK92317.1"/>
    <property type="molecule type" value="Genomic_DNA"/>
</dbReference>
<keyword evidence="9 18" id="KW-0999">Mitochondrion inner membrane</keyword>
<feature type="transmembrane region" description="Helical" evidence="18">
    <location>
        <begin position="191"/>
        <end position="209"/>
    </location>
</feature>
<evidence type="ECO:0000256" key="18">
    <source>
        <dbReference type="RuleBase" id="RU003403"/>
    </source>
</evidence>
<evidence type="ECO:0000256" key="2">
    <source>
        <dbReference type="ARBA" id="ARBA00004448"/>
    </source>
</evidence>
<dbReference type="GO" id="GO:0006120">
    <property type="term" value="P:mitochondrial electron transport, NADH to ubiquinone"/>
    <property type="evidence" value="ECO:0007669"/>
    <property type="project" value="InterPro"/>
</dbReference>
<sequence length="326" mass="38997">MFIIMFLNYFIIPNITIMSLLSLFFTDFFMIWLILEINNFLFICALNLSMNNKKMIFFYFLIQVMASFIIIFIIIFNNLLIKNNFMILMLISALMIKLSIPPLHLWLPLMVKSLPWNMLLILLTIQKIIPFYMMSLIPLHPYFLYSIIIICSILPPYIMLNMTNFKMLMAYSSINQSSWMFLLIYLKTIIWFKYFLFYTIISLSLFFILNLSKTIMSFSYLKSSFKFNMLFIIFMFNMSGLPPFSFFYMKWYSMFIFILSSNMLIILILMMISSLVMLYIYINMMINLFFTNKVKSKMINLNLSFNNKFMSILFIALFSSSVILML</sequence>
<evidence type="ECO:0000256" key="17">
    <source>
        <dbReference type="ARBA" id="ARBA00049551"/>
    </source>
</evidence>
<protein>
    <recommendedName>
        <fullName evidence="5 18">NADH-ubiquinone oxidoreductase chain 2</fullName>
        <ecNumber evidence="4 18">7.1.1.2</ecNumber>
    </recommendedName>
</protein>
<keyword evidence="16 18" id="KW-0472">Membrane</keyword>
<keyword evidence="8 18" id="KW-0812">Transmembrane</keyword>
<organism evidence="20">
    <name type="scientific">Pheidole nodus</name>
    <dbReference type="NCBI Taxonomy" id="615271"/>
    <lineage>
        <taxon>Eukaryota</taxon>
        <taxon>Metazoa</taxon>
        <taxon>Ecdysozoa</taxon>
        <taxon>Arthropoda</taxon>
        <taxon>Hexapoda</taxon>
        <taxon>Insecta</taxon>
        <taxon>Pterygota</taxon>
        <taxon>Neoptera</taxon>
        <taxon>Endopterygota</taxon>
        <taxon>Hymenoptera</taxon>
        <taxon>Apocrita</taxon>
        <taxon>Aculeata</taxon>
        <taxon>Formicoidea</taxon>
        <taxon>Formicidae</taxon>
        <taxon>Myrmicinae</taxon>
        <taxon>Pheidole</taxon>
    </lineage>
</organism>
<keyword evidence="11 18" id="KW-0249">Electron transport</keyword>
<dbReference type="InterPro" id="IPR003917">
    <property type="entry name" value="NADH_UbQ_OxRdtase_chain2"/>
</dbReference>
<evidence type="ECO:0000256" key="13">
    <source>
        <dbReference type="ARBA" id="ARBA00023027"/>
    </source>
</evidence>
<dbReference type="AlphaFoldDB" id="A0A8F9WLW3"/>
<keyword evidence="13 18" id="KW-0520">NAD</keyword>
<feature type="domain" description="NADH:quinone oxidoreductase/Mrp antiporter transmembrane" evidence="19">
    <location>
        <begin position="75"/>
        <end position="271"/>
    </location>
</feature>
<evidence type="ECO:0000256" key="11">
    <source>
        <dbReference type="ARBA" id="ARBA00022982"/>
    </source>
</evidence>